<dbReference type="CDD" id="cd20335">
    <property type="entry name" value="BRcat_RBR"/>
    <property type="match status" value="1"/>
</dbReference>
<dbReference type="InterPro" id="IPR050550">
    <property type="entry name" value="SEC23_SEC24_subfamily"/>
</dbReference>
<dbReference type="GO" id="GO:0090110">
    <property type="term" value="P:COPII-coated vesicle cargo loading"/>
    <property type="evidence" value="ECO:0007669"/>
    <property type="project" value="TreeGrafter"/>
</dbReference>
<dbReference type="AlphaFoldDB" id="A0AAV2I4F8"/>
<dbReference type="PANTHER" id="PTHR13803:SF36">
    <property type="entry name" value="TYPE A VON WILLEBRAND FACTOR DOMAIN-CONTAINING PROTEIN"/>
    <property type="match status" value="1"/>
</dbReference>
<dbReference type="SUPFAM" id="SSF53300">
    <property type="entry name" value="vWA-like"/>
    <property type="match status" value="1"/>
</dbReference>
<feature type="region of interest" description="Disordered" evidence="1">
    <location>
        <begin position="1"/>
        <end position="24"/>
    </location>
</feature>
<reference evidence="3 4" key="1">
    <citation type="submission" date="2024-04" db="EMBL/GenBank/DDBJ databases">
        <authorList>
            <consortium name="Genoscope - CEA"/>
            <person name="William W."/>
        </authorList>
    </citation>
    <scope>NUCLEOTIDE SEQUENCE [LARGE SCALE GENOMIC DNA]</scope>
</reference>
<dbReference type="InterPro" id="IPR002035">
    <property type="entry name" value="VWF_A"/>
</dbReference>
<dbReference type="PROSITE" id="PS50234">
    <property type="entry name" value="VWFA"/>
    <property type="match status" value="1"/>
</dbReference>
<organism evidence="3 4">
    <name type="scientific">Lymnaea stagnalis</name>
    <name type="common">Great pond snail</name>
    <name type="synonym">Helix stagnalis</name>
    <dbReference type="NCBI Taxonomy" id="6523"/>
    <lineage>
        <taxon>Eukaryota</taxon>
        <taxon>Metazoa</taxon>
        <taxon>Spiralia</taxon>
        <taxon>Lophotrochozoa</taxon>
        <taxon>Mollusca</taxon>
        <taxon>Gastropoda</taxon>
        <taxon>Heterobranchia</taxon>
        <taxon>Euthyneura</taxon>
        <taxon>Panpulmonata</taxon>
        <taxon>Hygrophila</taxon>
        <taxon>Lymnaeoidea</taxon>
        <taxon>Lymnaeidae</taxon>
        <taxon>Lymnaea</taxon>
    </lineage>
</organism>
<evidence type="ECO:0000313" key="4">
    <source>
        <dbReference type="Proteomes" id="UP001497497"/>
    </source>
</evidence>
<dbReference type="EMBL" id="CAXITT010000406">
    <property type="protein sequence ID" value="CAL1540921.1"/>
    <property type="molecule type" value="Genomic_DNA"/>
</dbReference>
<dbReference type="Proteomes" id="UP001497497">
    <property type="component" value="Unassembled WGS sequence"/>
</dbReference>
<sequence>MDFGSKYVLANDDEEEVSSEDEDLPMEDFSGFECEIMEFGEDDDQEQQTNIGTGKAKKPSTNVVKLDLCKLKEDPDLRLSLGDSAHCSNPKCGAFFSFIDTIYDKNWTCKFCGQVTVPKEVPKTLTDPEEKKDVSYEHTVEVNGKDKPLSTDDHKIIFVIDTSGSMGRKEKLSEDNFKKLTKTLQDLTVQDQGQTPVPKDDETYKEISWLQYVQAAIIDQIAELKDKKESRQIGLVLFSDLVIIFDGQQMKQLTEADMENERKMIDVGESYSSLHPISNTANTIIEILKKLKDGGRTALGPALLVALGMTKNSRGSKIIVCTDGAANVGVGNLEEPSDDDKKFYAKLTNKVKVAEASVSIISFNECQLNILEQLPRGTGGSVEIVKPEDFTNSLKKDLAREILATRVIVTFVVHKDFYCPVKDTSQKDRKSVEVLSIGNIYDEPHQISFKFTFGPAQQPQPQQPQPQQPPPSNTCCSQNAPKPGHGELGTPMAFDNNAVNKNATTVSDTMPEGDKKPFQIQIMFKDKKGTSYSRVWTHLQEVTTSHKEAEENKNQATTLTSFLQDSACIILKSFKESSLTAVIYKAQNILNTAYKEKDNVKEDDNVVKKLLLFIECLEELVGGGVATDAISAILSELTKA</sequence>
<feature type="region of interest" description="Disordered" evidence="1">
    <location>
        <begin position="453"/>
        <end position="493"/>
    </location>
</feature>
<keyword evidence="4" id="KW-1185">Reference proteome</keyword>
<dbReference type="GO" id="GO:0070971">
    <property type="term" value="C:endoplasmic reticulum exit site"/>
    <property type="evidence" value="ECO:0007669"/>
    <property type="project" value="TreeGrafter"/>
</dbReference>
<dbReference type="GO" id="GO:0030127">
    <property type="term" value="C:COPII vesicle coat"/>
    <property type="evidence" value="ECO:0007669"/>
    <property type="project" value="InterPro"/>
</dbReference>
<protein>
    <recommendedName>
        <fullName evidence="2">VWFA domain-containing protein</fullName>
    </recommendedName>
</protein>
<gene>
    <name evidence="3" type="ORF">GSLYS_00014570001</name>
</gene>
<proteinExistence type="predicted"/>
<evidence type="ECO:0000313" key="3">
    <source>
        <dbReference type="EMBL" id="CAL1540921.1"/>
    </source>
</evidence>
<evidence type="ECO:0000259" key="2">
    <source>
        <dbReference type="PROSITE" id="PS50234"/>
    </source>
</evidence>
<feature type="domain" description="VWFA" evidence="2">
    <location>
        <begin position="155"/>
        <end position="402"/>
    </location>
</feature>
<evidence type="ECO:0000256" key="1">
    <source>
        <dbReference type="SAM" id="MobiDB-lite"/>
    </source>
</evidence>
<dbReference type="InterPro" id="IPR036465">
    <property type="entry name" value="vWFA_dom_sf"/>
</dbReference>
<dbReference type="GO" id="GO:0006886">
    <property type="term" value="P:intracellular protein transport"/>
    <property type="evidence" value="ECO:0007669"/>
    <property type="project" value="InterPro"/>
</dbReference>
<accession>A0AAV2I4F8</accession>
<dbReference type="InterPro" id="IPR006896">
    <property type="entry name" value="Sec23/24_trunk_dom"/>
</dbReference>
<feature type="compositionally biased region" description="Pro residues" evidence="1">
    <location>
        <begin position="461"/>
        <end position="472"/>
    </location>
</feature>
<feature type="compositionally biased region" description="Acidic residues" evidence="1">
    <location>
        <begin position="11"/>
        <end position="24"/>
    </location>
</feature>
<dbReference type="PANTHER" id="PTHR13803">
    <property type="entry name" value="SEC24-RELATED PROTEIN"/>
    <property type="match status" value="1"/>
</dbReference>
<dbReference type="Gene3D" id="3.40.50.410">
    <property type="entry name" value="von Willebrand factor, type A domain"/>
    <property type="match status" value="1"/>
</dbReference>
<comment type="caution">
    <text evidence="3">The sequence shown here is derived from an EMBL/GenBank/DDBJ whole genome shotgun (WGS) entry which is preliminary data.</text>
</comment>
<name>A0AAV2I4F8_LYMST</name>
<dbReference type="Pfam" id="PF04811">
    <property type="entry name" value="Sec23_trunk"/>
    <property type="match status" value="1"/>
</dbReference>
<dbReference type="SMART" id="SM00327">
    <property type="entry name" value="VWA"/>
    <property type="match status" value="1"/>
</dbReference>
<dbReference type="GO" id="GO:0000149">
    <property type="term" value="F:SNARE binding"/>
    <property type="evidence" value="ECO:0007669"/>
    <property type="project" value="TreeGrafter"/>
</dbReference>
<dbReference type="GO" id="GO:0008270">
    <property type="term" value="F:zinc ion binding"/>
    <property type="evidence" value="ECO:0007669"/>
    <property type="project" value="TreeGrafter"/>
</dbReference>